<gene>
    <name evidence="6" type="primary">steT_2</name>
    <name evidence="6" type="ORF">SAMEA4384403_02282</name>
</gene>
<feature type="transmembrane region" description="Helical" evidence="5">
    <location>
        <begin position="233"/>
        <end position="257"/>
    </location>
</feature>
<feature type="transmembrane region" description="Helical" evidence="5">
    <location>
        <begin position="399"/>
        <end position="422"/>
    </location>
</feature>
<feature type="transmembrane region" description="Helical" evidence="5">
    <location>
        <begin position="367"/>
        <end position="387"/>
    </location>
</feature>
<dbReference type="Pfam" id="PF13520">
    <property type="entry name" value="AA_permease_2"/>
    <property type="match status" value="1"/>
</dbReference>
<reference evidence="6 7" key="1">
    <citation type="submission" date="2017-06" db="EMBL/GenBank/DDBJ databases">
        <authorList>
            <consortium name="Pathogen Informatics"/>
        </authorList>
    </citation>
    <scope>NUCLEOTIDE SEQUENCE [LARGE SCALE GENOMIC DNA]</scope>
    <source>
        <strain evidence="6 7">NCTC13839</strain>
    </source>
</reference>
<dbReference type="RefSeq" id="WP_095089694.1">
    <property type="nucleotide sequence ID" value="NZ_BMDM01000001.1"/>
</dbReference>
<dbReference type="AlphaFoldDB" id="A0A240A8E9"/>
<keyword evidence="2 5" id="KW-0812">Transmembrane</keyword>
<evidence type="ECO:0000313" key="7">
    <source>
        <dbReference type="Proteomes" id="UP000242084"/>
    </source>
</evidence>
<accession>A0A240A8E9</accession>
<dbReference type="OrthoDB" id="3181223at2"/>
<feature type="transmembrane region" description="Helical" evidence="5">
    <location>
        <begin position="200"/>
        <end position="221"/>
    </location>
</feature>
<evidence type="ECO:0000256" key="3">
    <source>
        <dbReference type="ARBA" id="ARBA00022989"/>
    </source>
</evidence>
<evidence type="ECO:0000256" key="5">
    <source>
        <dbReference type="SAM" id="Phobius"/>
    </source>
</evidence>
<evidence type="ECO:0000256" key="1">
    <source>
        <dbReference type="ARBA" id="ARBA00004141"/>
    </source>
</evidence>
<dbReference type="Proteomes" id="UP000242084">
    <property type="component" value="Chromosome 1"/>
</dbReference>
<feature type="transmembrane region" description="Helical" evidence="5">
    <location>
        <begin position="130"/>
        <end position="149"/>
    </location>
</feature>
<dbReference type="GO" id="GO:0016020">
    <property type="term" value="C:membrane"/>
    <property type="evidence" value="ECO:0007669"/>
    <property type="project" value="UniProtKB-SubCell"/>
</dbReference>
<dbReference type="PANTHER" id="PTHR11785">
    <property type="entry name" value="AMINO ACID TRANSPORTER"/>
    <property type="match status" value="1"/>
</dbReference>
<evidence type="ECO:0000313" key="6">
    <source>
        <dbReference type="EMBL" id="SNV79364.1"/>
    </source>
</evidence>
<comment type="subcellular location">
    <subcellularLocation>
        <location evidence="1">Membrane</location>
        <topology evidence="1">Multi-pass membrane protein</topology>
    </subcellularLocation>
</comment>
<dbReference type="InterPro" id="IPR050598">
    <property type="entry name" value="AminoAcid_Transporter"/>
</dbReference>
<dbReference type="Gene3D" id="1.20.1740.10">
    <property type="entry name" value="Amino acid/polyamine transporter I"/>
    <property type="match status" value="1"/>
</dbReference>
<evidence type="ECO:0000256" key="2">
    <source>
        <dbReference type="ARBA" id="ARBA00022692"/>
    </source>
</evidence>
<evidence type="ECO:0000256" key="4">
    <source>
        <dbReference type="ARBA" id="ARBA00023136"/>
    </source>
</evidence>
<feature type="transmembrane region" description="Helical" evidence="5">
    <location>
        <begin position="428"/>
        <end position="445"/>
    </location>
</feature>
<feature type="transmembrane region" description="Helical" evidence="5">
    <location>
        <begin position="91"/>
        <end position="124"/>
    </location>
</feature>
<dbReference type="GO" id="GO:0015179">
    <property type="term" value="F:L-amino acid transmembrane transporter activity"/>
    <property type="evidence" value="ECO:0007669"/>
    <property type="project" value="TreeGrafter"/>
</dbReference>
<name>A0A240A8E9_9STAP</name>
<dbReference type="InterPro" id="IPR002293">
    <property type="entry name" value="AA/rel_permease1"/>
</dbReference>
<dbReference type="KEGG" id="sste:SAMEA4384403_2282"/>
<feature type="transmembrane region" description="Helical" evidence="5">
    <location>
        <begin position="50"/>
        <end position="70"/>
    </location>
</feature>
<dbReference type="PIRSF" id="PIRSF006060">
    <property type="entry name" value="AA_transporter"/>
    <property type="match status" value="1"/>
</dbReference>
<keyword evidence="4 5" id="KW-0472">Membrane</keyword>
<protein>
    <submittedName>
        <fullName evidence="6">Amino acid permease</fullName>
    </submittedName>
</protein>
<keyword evidence="3 5" id="KW-1133">Transmembrane helix</keyword>
<feature type="transmembrane region" description="Helical" evidence="5">
    <location>
        <begin position="161"/>
        <end position="180"/>
    </location>
</feature>
<feature type="transmembrane region" description="Helical" evidence="5">
    <location>
        <begin position="277"/>
        <end position="298"/>
    </location>
</feature>
<feature type="transmembrane region" description="Helical" evidence="5">
    <location>
        <begin position="14"/>
        <end position="38"/>
    </location>
</feature>
<dbReference type="PANTHER" id="PTHR11785:SF512">
    <property type="entry name" value="SOBREMESA, ISOFORM B"/>
    <property type="match status" value="1"/>
</dbReference>
<organism evidence="6 7">
    <name type="scientific">Mammaliicoccus stepanovicii</name>
    <dbReference type="NCBI Taxonomy" id="643214"/>
    <lineage>
        <taxon>Bacteria</taxon>
        <taxon>Bacillati</taxon>
        <taxon>Bacillota</taxon>
        <taxon>Bacilli</taxon>
        <taxon>Bacillales</taxon>
        <taxon>Staphylococcaceae</taxon>
        <taxon>Mammaliicoccus</taxon>
    </lineage>
</organism>
<dbReference type="EMBL" id="LT906462">
    <property type="protein sequence ID" value="SNV79364.1"/>
    <property type="molecule type" value="Genomic_DNA"/>
</dbReference>
<dbReference type="FunFam" id="1.20.1740.10:FF:000051">
    <property type="entry name" value="Amino acid permease"/>
    <property type="match status" value="1"/>
</dbReference>
<proteinExistence type="predicted"/>
<keyword evidence="7" id="KW-1185">Reference proteome</keyword>
<sequence>MKPINEEQSLQKSIGLMTAITIVVGTIIGSGVFVKPAVVLTHAGTSNMAILAWVFGGILTLAAGLTIAEIGAQIPKTGGLYAYIRDIYGPFWGFLTGWVQTIIYGPAIIVSLVLFFGILVTNFFNISNDMSVWVGLIALTFLTFVNILGTKFGGLMQNVTTIAKLIPVFAIIIFGLLWGNEGIFGQDVTSLIKSDGDINFGRAILATLFAYDGWIMLTNITGEMKNPQRNLPLAMLIGLTIVTLAYVLINIAVFHVIPASELVGLGNTASAEAAKALFGDIGSKIVNIGVIISIFGCLNGKIITFPRIPFAMAEDGLLPMHKLISYISPKLKSPVGALIAVFGISLVLIVLTLLFPSQVNADYLSEVTIFIIYLFYMMAFVGLFILRKRNKGVTRAYSVPLYPFIPILALAGGAFIIINTLISDFMGSLYSLIILAIGIPVYISLKKNKQKS</sequence>
<feature type="transmembrane region" description="Helical" evidence="5">
    <location>
        <begin position="335"/>
        <end position="355"/>
    </location>
</feature>